<gene>
    <name evidence="2" type="ORF">S06H3_39002</name>
</gene>
<feature type="transmembrane region" description="Helical" evidence="1">
    <location>
        <begin position="7"/>
        <end position="28"/>
    </location>
</feature>
<evidence type="ECO:0000313" key="2">
    <source>
        <dbReference type="EMBL" id="GAI41117.1"/>
    </source>
</evidence>
<dbReference type="AlphaFoldDB" id="X1NAT1"/>
<dbReference type="EMBL" id="BARV01023817">
    <property type="protein sequence ID" value="GAI41117.1"/>
    <property type="molecule type" value="Genomic_DNA"/>
</dbReference>
<evidence type="ECO:0000256" key="1">
    <source>
        <dbReference type="SAM" id="Phobius"/>
    </source>
</evidence>
<reference evidence="2" key="1">
    <citation type="journal article" date="2014" name="Front. Microbiol.">
        <title>High frequency of phylogenetically diverse reductive dehalogenase-homologous genes in deep subseafloor sedimentary metagenomes.</title>
        <authorList>
            <person name="Kawai M."/>
            <person name="Futagami T."/>
            <person name="Toyoda A."/>
            <person name="Takaki Y."/>
            <person name="Nishi S."/>
            <person name="Hori S."/>
            <person name="Arai W."/>
            <person name="Tsubouchi T."/>
            <person name="Morono Y."/>
            <person name="Uchiyama I."/>
            <person name="Ito T."/>
            <person name="Fujiyama A."/>
            <person name="Inagaki F."/>
            <person name="Takami H."/>
        </authorList>
    </citation>
    <scope>NUCLEOTIDE SEQUENCE</scope>
    <source>
        <strain evidence="2">Expedition CK06-06</strain>
    </source>
</reference>
<comment type="caution">
    <text evidence="2">The sequence shown here is derived from an EMBL/GenBank/DDBJ whole genome shotgun (WGS) entry which is preliminary data.</text>
</comment>
<accession>X1NAT1</accession>
<protein>
    <submittedName>
        <fullName evidence="2">Uncharacterized protein</fullName>
    </submittedName>
</protein>
<name>X1NAT1_9ZZZZ</name>
<organism evidence="2">
    <name type="scientific">marine sediment metagenome</name>
    <dbReference type="NCBI Taxonomy" id="412755"/>
    <lineage>
        <taxon>unclassified sequences</taxon>
        <taxon>metagenomes</taxon>
        <taxon>ecological metagenomes</taxon>
    </lineage>
</organism>
<sequence>MVDKKTIGINSLITLGIIIIAMVGSTFFDTPKYYCEVESSIMECPGELSGGLETRCYLNEERTSWDYCKSGWIEITDDLI</sequence>
<keyword evidence="1" id="KW-0472">Membrane</keyword>
<keyword evidence="1" id="KW-1133">Transmembrane helix</keyword>
<keyword evidence="1" id="KW-0812">Transmembrane</keyword>
<feature type="non-terminal residue" evidence="2">
    <location>
        <position position="80"/>
    </location>
</feature>
<proteinExistence type="predicted"/>